<accession>A0ABW5RFL2</accession>
<dbReference type="CDD" id="cd05233">
    <property type="entry name" value="SDR_c"/>
    <property type="match status" value="1"/>
</dbReference>
<dbReference type="PANTHER" id="PTHR48107">
    <property type="entry name" value="NADPH-DEPENDENT ALDEHYDE REDUCTASE-LIKE PROTEIN, CHLOROPLASTIC-RELATED"/>
    <property type="match status" value="1"/>
</dbReference>
<evidence type="ECO:0000256" key="2">
    <source>
        <dbReference type="ARBA" id="ARBA00023002"/>
    </source>
</evidence>
<evidence type="ECO:0000256" key="1">
    <source>
        <dbReference type="ARBA" id="ARBA00006484"/>
    </source>
</evidence>
<proteinExistence type="inferred from homology"/>
<dbReference type="SUPFAM" id="SSF51735">
    <property type="entry name" value="NAD(P)-binding Rossmann-fold domains"/>
    <property type="match status" value="1"/>
</dbReference>
<dbReference type="InterPro" id="IPR020904">
    <property type="entry name" value="Sc_DH/Rdtase_CS"/>
</dbReference>
<name>A0ABW5RFL2_9BACL</name>
<dbReference type="InterPro" id="IPR002347">
    <property type="entry name" value="SDR_fam"/>
</dbReference>
<dbReference type="RefSeq" id="WP_379930960.1">
    <property type="nucleotide sequence ID" value="NZ_JBHUMM010000043.1"/>
</dbReference>
<reference evidence="4" key="1">
    <citation type="journal article" date="2019" name="Int. J. Syst. Evol. Microbiol.">
        <title>The Global Catalogue of Microorganisms (GCM) 10K type strain sequencing project: providing services to taxonomists for standard genome sequencing and annotation.</title>
        <authorList>
            <consortium name="The Broad Institute Genomics Platform"/>
            <consortium name="The Broad Institute Genome Sequencing Center for Infectious Disease"/>
            <person name="Wu L."/>
            <person name="Ma J."/>
        </authorList>
    </citation>
    <scope>NUCLEOTIDE SEQUENCE [LARGE SCALE GENOMIC DNA]</scope>
    <source>
        <strain evidence="4">KCTC 33676</strain>
    </source>
</reference>
<dbReference type="EMBL" id="JBHUMM010000043">
    <property type="protein sequence ID" value="MFD2673395.1"/>
    <property type="molecule type" value="Genomic_DNA"/>
</dbReference>
<sequence>MHHHEQRIALVTGASSEQDMGTAICKRLAEQGYDIVFTYWHAEADWSTNFEKQLLASGVSGKGIEIDLSHPNAAYEVLDAAAQMGTPSVLVNNAAHSTRDGYENLDARVLDMHYAVNMRTTFLLCTEFARRFSIAQLKAGRIINLTSGQDVGPMPGELAYSATKGAISAFTRALSIELGPLDITVNAVNPGPTDTTWMTDEIRSHLLPKFAMGRIGQPDDAARLIAFLVSDEAQWMTGQILHSEGGFQRS</sequence>
<dbReference type="Pfam" id="PF13561">
    <property type="entry name" value="adh_short_C2"/>
    <property type="match status" value="1"/>
</dbReference>
<evidence type="ECO:0000313" key="4">
    <source>
        <dbReference type="Proteomes" id="UP001597497"/>
    </source>
</evidence>
<keyword evidence="2" id="KW-0560">Oxidoreductase</keyword>
<organism evidence="3 4">
    <name type="scientific">Marinicrinis sediminis</name>
    <dbReference type="NCBI Taxonomy" id="1652465"/>
    <lineage>
        <taxon>Bacteria</taxon>
        <taxon>Bacillati</taxon>
        <taxon>Bacillota</taxon>
        <taxon>Bacilli</taxon>
        <taxon>Bacillales</taxon>
        <taxon>Paenibacillaceae</taxon>
    </lineage>
</organism>
<dbReference type="PROSITE" id="PS00061">
    <property type="entry name" value="ADH_SHORT"/>
    <property type="match status" value="1"/>
</dbReference>
<keyword evidence="4" id="KW-1185">Reference proteome</keyword>
<dbReference type="Proteomes" id="UP001597497">
    <property type="component" value="Unassembled WGS sequence"/>
</dbReference>
<evidence type="ECO:0000313" key="3">
    <source>
        <dbReference type="EMBL" id="MFD2673395.1"/>
    </source>
</evidence>
<dbReference type="PRINTS" id="PR00081">
    <property type="entry name" value="GDHRDH"/>
</dbReference>
<dbReference type="NCBIfam" id="NF009389">
    <property type="entry name" value="PRK12748.1"/>
    <property type="match status" value="1"/>
</dbReference>
<dbReference type="PANTHER" id="PTHR48107:SF7">
    <property type="entry name" value="RE15974P"/>
    <property type="match status" value="1"/>
</dbReference>
<dbReference type="PRINTS" id="PR00080">
    <property type="entry name" value="SDRFAMILY"/>
</dbReference>
<gene>
    <name evidence="3" type="ORF">ACFSUC_17630</name>
</gene>
<protein>
    <submittedName>
        <fullName evidence="3">SDR family oxidoreductase</fullName>
    </submittedName>
</protein>
<comment type="caution">
    <text evidence="3">The sequence shown here is derived from an EMBL/GenBank/DDBJ whole genome shotgun (WGS) entry which is preliminary data.</text>
</comment>
<dbReference type="Gene3D" id="3.40.50.720">
    <property type="entry name" value="NAD(P)-binding Rossmann-like Domain"/>
    <property type="match status" value="1"/>
</dbReference>
<comment type="similarity">
    <text evidence="1">Belongs to the short-chain dehydrogenases/reductases (SDR) family.</text>
</comment>
<dbReference type="InterPro" id="IPR036291">
    <property type="entry name" value="NAD(P)-bd_dom_sf"/>
</dbReference>